<feature type="domain" description="CinA C-terminal" evidence="1">
    <location>
        <begin position="7"/>
        <end position="158"/>
    </location>
</feature>
<dbReference type="RefSeq" id="WP_344712680.1">
    <property type="nucleotide sequence ID" value="NZ_BAAAWH010000001.1"/>
</dbReference>
<dbReference type="InterPro" id="IPR036653">
    <property type="entry name" value="CinA-like_C"/>
</dbReference>
<dbReference type="SUPFAM" id="SSF142433">
    <property type="entry name" value="CinA-like"/>
    <property type="match status" value="1"/>
</dbReference>
<evidence type="ECO:0000259" key="1">
    <source>
        <dbReference type="Pfam" id="PF02464"/>
    </source>
</evidence>
<reference evidence="2 3" key="1">
    <citation type="submission" date="2024-09" db="EMBL/GenBank/DDBJ databases">
        <authorList>
            <person name="Sun Q."/>
            <person name="Mori K."/>
        </authorList>
    </citation>
    <scope>NUCLEOTIDE SEQUENCE [LARGE SCALE GENOMIC DNA]</scope>
    <source>
        <strain evidence="2 3">JCM 1342</strain>
    </source>
</reference>
<organism evidence="2 3">
    <name type="scientific">Microbacterium terregens</name>
    <dbReference type="NCBI Taxonomy" id="69363"/>
    <lineage>
        <taxon>Bacteria</taxon>
        <taxon>Bacillati</taxon>
        <taxon>Actinomycetota</taxon>
        <taxon>Actinomycetes</taxon>
        <taxon>Micrococcales</taxon>
        <taxon>Microbacteriaceae</taxon>
        <taxon>Microbacterium</taxon>
    </lineage>
</organism>
<dbReference type="NCBIfam" id="TIGR00199">
    <property type="entry name" value="PncC_domain"/>
    <property type="match status" value="1"/>
</dbReference>
<evidence type="ECO:0000313" key="2">
    <source>
        <dbReference type="EMBL" id="MFB9646031.1"/>
    </source>
</evidence>
<sequence>MTDAASSAARELIERLVARGWSLAVAESLTGGSVTASLVSVPGASACLRGGLVAYATDLKHSLLRVDPDLLATEGPVHPDVARQMALGVRELAGHGGVAADVGIATTGVAGPATQGGRPVGTVYIAVATPLTVRVEAFAFGGTREQIRSEAARTALAIAVDEVA</sequence>
<gene>
    <name evidence="2" type="ORF">ACFFPJ_09480</name>
</gene>
<dbReference type="InterPro" id="IPR008136">
    <property type="entry name" value="CinA_C"/>
</dbReference>
<proteinExistence type="predicted"/>
<name>A0ABV5T0A1_9MICO</name>
<dbReference type="Proteomes" id="UP001589611">
    <property type="component" value="Unassembled WGS sequence"/>
</dbReference>
<keyword evidence="3" id="KW-1185">Reference proteome</keyword>
<dbReference type="Pfam" id="PF02464">
    <property type="entry name" value="CinA"/>
    <property type="match status" value="1"/>
</dbReference>
<protein>
    <submittedName>
        <fullName evidence="2">CinA family protein</fullName>
    </submittedName>
</protein>
<dbReference type="EMBL" id="JBHMBE010000003">
    <property type="protein sequence ID" value="MFB9646031.1"/>
    <property type="molecule type" value="Genomic_DNA"/>
</dbReference>
<dbReference type="Gene3D" id="3.90.950.20">
    <property type="entry name" value="CinA-like"/>
    <property type="match status" value="1"/>
</dbReference>
<evidence type="ECO:0000313" key="3">
    <source>
        <dbReference type="Proteomes" id="UP001589611"/>
    </source>
</evidence>
<comment type="caution">
    <text evidence="2">The sequence shown here is derived from an EMBL/GenBank/DDBJ whole genome shotgun (WGS) entry which is preliminary data.</text>
</comment>
<accession>A0ABV5T0A1</accession>